<keyword evidence="12 14" id="KW-0143">Chaperone</keyword>
<dbReference type="InterPro" id="IPR050183">
    <property type="entry name" value="DsbB"/>
</dbReference>
<dbReference type="Pfam" id="PF02600">
    <property type="entry name" value="DsbB"/>
    <property type="match status" value="1"/>
</dbReference>
<dbReference type="EMBL" id="CP046056">
    <property type="protein sequence ID" value="QQD25325.1"/>
    <property type="molecule type" value="Genomic_DNA"/>
</dbReference>
<evidence type="ECO:0000256" key="4">
    <source>
        <dbReference type="ARBA" id="ARBA00022475"/>
    </source>
</evidence>
<keyword evidence="4 14" id="KW-1003">Cell membrane</keyword>
<evidence type="ECO:0000256" key="14">
    <source>
        <dbReference type="HAMAP-Rule" id="MF_00286"/>
    </source>
</evidence>
<evidence type="ECO:0000256" key="11">
    <source>
        <dbReference type="ARBA" id="ARBA00023157"/>
    </source>
</evidence>
<dbReference type="GO" id="GO:0015035">
    <property type="term" value="F:protein-disulfide reductase activity"/>
    <property type="evidence" value="ECO:0007669"/>
    <property type="project" value="UniProtKB-UniRule"/>
</dbReference>
<gene>
    <name evidence="14" type="primary">dsbB</name>
    <name evidence="16" type="ORF">GJQ55_12935</name>
</gene>
<evidence type="ECO:0000256" key="6">
    <source>
        <dbReference type="ARBA" id="ARBA00022692"/>
    </source>
</evidence>
<sequence>MPAIFQSLTLRHGYLLGFISCVSLLAAAYYFEYVMFLDPCPLCMVQRLATLLTGLGFLAAFIAAPAGNRHWLTAALLFTLAAALFGWWSADHHVWLQGLPAEEVPACGPSFDYMLETLPLSELLGIMLQGNGNCAEISWMFLGLSMPEWLRLWFIGFTAAIVWALTRTLRQAAP</sequence>
<keyword evidence="13 14" id="KW-0676">Redox-active center</keyword>
<keyword evidence="9 14" id="KW-0560">Oxidoreductase</keyword>
<keyword evidence="11 14" id="KW-1015">Disulfide bond</keyword>
<comment type="caution">
    <text evidence="14">Lacks conserved residue(s) required for the propagation of feature annotation.</text>
</comment>
<organism evidence="16 17">
    <name type="scientific">Venatoribacter cucullus</name>
    <dbReference type="NCBI Taxonomy" id="2661630"/>
    <lineage>
        <taxon>Bacteria</taxon>
        <taxon>Pseudomonadati</taxon>
        <taxon>Pseudomonadota</taxon>
        <taxon>Gammaproteobacteria</taxon>
        <taxon>Oceanospirillales</taxon>
        <taxon>Oceanospirillaceae</taxon>
        <taxon>Venatoribacter</taxon>
    </lineage>
</organism>
<accession>A0A9X7UYK4</accession>
<dbReference type="Proteomes" id="UP000596074">
    <property type="component" value="Chromosome"/>
</dbReference>
<evidence type="ECO:0000256" key="10">
    <source>
        <dbReference type="ARBA" id="ARBA00023136"/>
    </source>
</evidence>
<keyword evidence="10 14" id="KW-0472">Membrane</keyword>
<evidence type="ECO:0000256" key="7">
    <source>
        <dbReference type="ARBA" id="ARBA00022982"/>
    </source>
</evidence>
<keyword evidence="6 14" id="KW-0812">Transmembrane</keyword>
<feature type="topological domain" description="Cytoplasmic" evidence="14">
    <location>
        <begin position="1"/>
        <end position="13"/>
    </location>
</feature>
<dbReference type="PANTHER" id="PTHR36570:SF3">
    <property type="entry name" value="DISULFIDE BOND FORMATION PROTEIN B"/>
    <property type="match status" value="1"/>
</dbReference>
<keyword evidence="5" id="KW-0997">Cell inner membrane</keyword>
<evidence type="ECO:0000256" key="1">
    <source>
        <dbReference type="ARBA" id="ARBA00004429"/>
    </source>
</evidence>
<keyword evidence="8 14" id="KW-1133">Transmembrane helix</keyword>
<dbReference type="InterPro" id="IPR022920">
    <property type="entry name" value="Disulphide_bond_form_DsbB"/>
</dbReference>
<feature type="transmembrane region" description="Helical" evidence="15">
    <location>
        <begin position="12"/>
        <end position="32"/>
    </location>
</feature>
<feature type="transmembrane region" description="Helical" evidence="15">
    <location>
        <begin position="44"/>
        <end position="64"/>
    </location>
</feature>
<evidence type="ECO:0000256" key="12">
    <source>
        <dbReference type="ARBA" id="ARBA00023186"/>
    </source>
</evidence>
<evidence type="ECO:0000256" key="8">
    <source>
        <dbReference type="ARBA" id="ARBA00022989"/>
    </source>
</evidence>
<reference evidence="16 17" key="1">
    <citation type="submission" date="2019-11" db="EMBL/GenBank/DDBJ databases">
        <title>Venatorbacter sp. nov. a predator of Campylobacter and other Gram-negative bacteria.</title>
        <authorList>
            <person name="Saeedi A."/>
            <person name="Cummings N.J."/>
            <person name="Connerton I.F."/>
            <person name="Connerton P.L."/>
        </authorList>
    </citation>
    <scope>NUCLEOTIDE SEQUENCE [LARGE SCALE GENOMIC DNA]</scope>
    <source>
        <strain evidence="16">XL5</strain>
    </source>
</reference>
<keyword evidence="7 14" id="KW-0249">Electron transport</keyword>
<evidence type="ECO:0000256" key="15">
    <source>
        <dbReference type="SAM" id="Phobius"/>
    </source>
</evidence>
<feature type="topological domain" description="Cytoplasmic" evidence="14">
    <location>
        <begin position="168"/>
        <end position="174"/>
    </location>
</feature>
<dbReference type="InterPro" id="IPR023380">
    <property type="entry name" value="DsbB-like_sf"/>
</dbReference>
<dbReference type="HAMAP" id="MF_00286">
    <property type="entry name" value="DsbB"/>
    <property type="match status" value="1"/>
</dbReference>
<dbReference type="Gene3D" id="1.20.1550.10">
    <property type="entry name" value="DsbB-like"/>
    <property type="match status" value="1"/>
</dbReference>
<dbReference type="InterPro" id="IPR003752">
    <property type="entry name" value="DiS_bond_form_DsbB/BdbC"/>
</dbReference>
<evidence type="ECO:0000256" key="2">
    <source>
        <dbReference type="ARBA" id="ARBA00008823"/>
    </source>
</evidence>
<dbReference type="AlphaFoldDB" id="A0A9X7UYK4"/>
<dbReference type="PANTHER" id="PTHR36570">
    <property type="entry name" value="DISULFIDE BOND FORMATION PROTEIN B"/>
    <property type="match status" value="1"/>
</dbReference>
<proteinExistence type="inferred from homology"/>
<evidence type="ECO:0000313" key="16">
    <source>
        <dbReference type="EMBL" id="QQD25325.1"/>
    </source>
</evidence>
<protein>
    <recommendedName>
        <fullName evidence="14">Disulfide bond formation protein B</fullName>
    </recommendedName>
    <alternativeName>
        <fullName evidence="14">Disulfide oxidoreductase</fullName>
    </alternativeName>
</protein>
<keyword evidence="3 14" id="KW-0813">Transport</keyword>
<evidence type="ECO:0000313" key="17">
    <source>
        <dbReference type="Proteomes" id="UP000596074"/>
    </source>
</evidence>
<feature type="topological domain" description="Periplasmic" evidence="14">
    <location>
        <begin position="31"/>
        <end position="48"/>
    </location>
</feature>
<feature type="disulfide bond" description="Redox-active" evidence="14">
    <location>
        <begin position="40"/>
        <end position="43"/>
    </location>
</feature>
<dbReference type="GO" id="GO:0005886">
    <property type="term" value="C:plasma membrane"/>
    <property type="evidence" value="ECO:0007669"/>
    <property type="project" value="UniProtKB-SubCell"/>
</dbReference>
<comment type="subcellular location">
    <subcellularLocation>
        <location evidence="1">Cell inner membrane</location>
        <topology evidence="1">Multi-pass membrane protein</topology>
    </subcellularLocation>
    <subcellularLocation>
        <location evidence="14">Cell membrane</location>
        <topology evidence="14">Multi-pass membrane protein</topology>
    </subcellularLocation>
</comment>
<evidence type="ECO:0000256" key="3">
    <source>
        <dbReference type="ARBA" id="ARBA00022448"/>
    </source>
</evidence>
<evidence type="ECO:0000256" key="5">
    <source>
        <dbReference type="ARBA" id="ARBA00022519"/>
    </source>
</evidence>
<dbReference type="SUPFAM" id="SSF158442">
    <property type="entry name" value="DsbB-like"/>
    <property type="match status" value="1"/>
</dbReference>
<dbReference type="KEGG" id="vcw:GJQ55_12935"/>
<evidence type="ECO:0000256" key="9">
    <source>
        <dbReference type="ARBA" id="ARBA00023002"/>
    </source>
</evidence>
<evidence type="ECO:0000256" key="13">
    <source>
        <dbReference type="ARBA" id="ARBA00023284"/>
    </source>
</evidence>
<dbReference type="GO" id="GO:0006457">
    <property type="term" value="P:protein folding"/>
    <property type="evidence" value="ECO:0007669"/>
    <property type="project" value="InterPro"/>
</dbReference>
<keyword evidence="17" id="KW-1185">Reference proteome</keyword>
<dbReference type="GO" id="GO:0009055">
    <property type="term" value="F:electron transfer activity"/>
    <property type="evidence" value="ECO:0007669"/>
    <property type="project" value="UniProtKB-UniRule"/>
</dbReference>
<name>A0A9X7UYK4_9GAMM</name>
<feature type="transmembrane region" description="Helical" evidence="15">
    <location>
        <begin position="149"/>
        <end position="166"/>
    </location>
</feature>
<comment type="function">
    <text evidence="14">Required for disulfide bond formation in some periplasmic proteins. Acts by oxidizing the DsbA protein.</text>
</comment>
<feature type="transmembrane region" description="Helical" evidence="15">
    <location>
        <begin position="71"/>
        <end position="90"/>
    </location>
</feature>
<dbReference type="RefSeq" id="WP_228345397.1">
    <property type="nucleotide sequence ID" value="NZ_CP046056.1"/>
</dbReference>
<comment type="similarity">
    <text evidence="2 14">Belongs to the DsbB family.</text>
</comment>